<sequence>MNWMQRMMMGRYGGDQMGIGILILSMVINFVPFWPARIVSILLLAWAVFRMFSRNIARRRMENEKFLRVWYPVKNFFVRLFKRRPDAKTHKHFRCPKCRQELRVPRGKGKIVITCPKCGTKMTKRT</sequence>
<name>A0A926HXB7_9FIRM</name>
<comment type="caution">
    <text evidence="2">The sequence shown here is derived from an EMBL/GenBank/DDBJ whole genome shotgun (WGS) entry which is preliminary data.</text>
</comment>
<organism evidence="2 3">
    <name type="scientific">Guopingia tenuis</name>
    <dbReference type="NCBI Taxonomy" id="2763656"/>
    <lineage>
        <taxon>Bacteria</taxon>
        <taxon>Bacillati</taxon>
        <taxon>Bacillota</taxon>
        <taxon>Clostridia</taxon>
        <taxon>Christensenellales</taxon>
        <taxon>Christensenellaceae</taxon>
        <taxon>Guopingia</taxon>
    </lineage>
</organism>
<keyword evidence="1" id="KW-0472">Membrane</keyword>
<keyword evidence="1" id="KW-1133">Transmembrane helix</keyword>
<feature type="transmembrane region" description="Helical" evidence="1">
    <location>
        <begin position="12"/>
        <end position="28"/>
    </location>
</feature>
<feature type="transmembrane region" description="Helical" evidence="1">
    <location>
        <begin position="34"/>
        <end position="52"/>
    </location>
</feature>
<reference evidence="2" key="1">
    <citation type="submission" date="2020-08" db="EMBL/GenBank/DDBJ databases">
        <title>Genome public.</title>
        <authorList>
            <person name="Liu C."/>
            <person name="Sun Q."/>
        </authorList>
    </citation>
    <scope>NUCLEOTIDE SEQUENCE</scope>
    <source>
        <strain evidence="2">NSJ-63</strain>
    </source>
</reference>
<dbReference type="Proteomes" id="UP000617951">
    <property type="component" value="Unassembled WGS sequence"/>
</dbReference>
<accession>A0A926HXB7</accession>
<evidence type="ECO:0000313" key="2">
    <source>
        <dbReference type="EMBL" id="MBC8538596.1"/>
    </source>
</evidence>
<dbReference type="RefSeq" id="WP_249280326.1">
    <property type="nucleotide sequence ID" value="NZ_JACRSS010000002.1"/>
</dbReference>
<keyword evidence="1" id="KW-0812">Transmembrane</keyword>
<evidence type="ECO:0000256" key="1">
    <source>
        <dbReference type="SAM" id="Phobius"/>
    </source>
</evidence>
<evidence type="ECO:0008006" key="4">
    <source>
        <dbReference type="Google" id="ProtNLM"/>
    </source>
</evidence>
<dbReference type="Gene3D" id="2.20.28.160">
    <property type="match status" value="1"/>
</dbReference>
<gene>
    <name evidence="2" type="ORF">H8693_06575</name>
</gene>
<evidence type="ECO:0000313" key="3">
    <source>
        <dbReference type="Proteomes" id="UP000617951"/>
    </source>
</evidence>
<protein>
    <recommendedName>
        <fullName evidence="4">Zn-finger containing protein</fullName>
    </recommendedName>
</protein>
<dbReference type="EMBL" id="JACRSS010000002">
    <property type="protein sequence ID" value="MBC8538596.1"/>
    <property type="molecule type" value="Genomic_DNA"/>
</dbReference>
<proteinExistence type="predicted"/>
<dbReference type="AlphaFoldDB" id="A0A926HXB7"/>
<keyword evidence="3" id="KW-1185">Reference proteome</keyword>